<gene>
    <name evidence="1 3" type="primary">EFM6</name>
    <name evidence="3" type="ORF">Hypma_009668</name>
</gene>
<dbReference type="STRING" id="39966.A0A369JN25"/>
<dbReference type="InterPro" id="IPR019410">
    <property type="entry name" value="Methyltransf_16"/>
</dbReference>
<feature type="compositionally biased region" description="Low complexity" evidence="2">
    <location>
        <begin position="29"/>
        <end position="42"/>
    </location>
</feature>
<name>A0A369JN25_HYPMA</name>
<comment type="similarity">
    <text evidence="1">Belongs to the class I-like SAM-binding methyltransferase superfamily. METTL21 family. EFM6 subfamily.</text>
</comment>
<dbReference type="GO" id="GO:0016279">
    <property type="term" value="F:protein-lysine N-methyltransferase activity"/>
    <property type="evidence" value="ECO:0007669"/>
    <property type="project" value="UniProtKB-UniRule"/>
</dbReference>
<dbReference type="Pfam" id="PF10294">
    <property type="entry name" value="Methyltransf_16"/>
    <property type="match status" value="1"/>
</dbReference>
<dbReference type="GO" id="GO:0032259">
    <property type="term" value="P:methylation"/>
    <property type="evidence" value="ECO:0007669"/>
    <property type="project" value="UniProtKB-KW"/>
</dbReference>
<dbReference type="Gene3D" id="3.40.50.150">
    <property type="entry name" value="Vaccinia Virus protein VP39"/>
    <property type="match status" value="1"/>
</dbReference>
<feature type="compositionally biased region" description="Polar residues" evidence="2">
    <location>
        <begin position="43"/>
        <end position="55"/>
    </location>
</feature>
<keyword evidence="1" id="KW-0949">S-adenosyl-L-methionine</keyword>
<feature type="binding site" evidence="1">
    <location>
        <position position="105"/>
    </location>
    <ligand>
        <name>S-adenosyl-L-methionine</name>
        <dbReference type="ChEBI" id="CHEBI:59789"/>
    </ligand>
</feature>
<dbReference type="OrthoDB" id="407325at2759"/>
<sequence>MSKSQPLNTLARDEELDTLDPLRHLMQQSSPSSSPSSSSSSSDLNLNTQDPSPSNRKAFLSLLPNQSRSIHDETLHLTFPSPSQALPISISLAVDASPGCGGIAWPAGQVLSSYLVKKGPSFLSNKTVLELGSGTGLVGLVAAKLGANPLLGIMRANVLANSLQASVHVAELNWGTPLPPTLPPTPDIILAADCVYFEPAFPLLVQTLADLVAVREDTEVLFCYKKRRKADKRFFVLLKKKFTWTEVTDDPDREVYAREAISLLRLIKRKPLAASSNHMEEAGRRTTV</sequence>
<evidence type="ECO:0000313" key="4">
    <source>
        <dbReference type="Proteomes" id="UP000076154"/>
    </source>
</evidence>
<comment type="caution">
    <text evidence="1">Lacks conserved residue(s) required for the propagation of feature annotation.</text>
</comment>
<dbReference type="HAMAP" id="MF_03198">
    <property type="entry name" value="Methyltr_EFM6"/>
    <property type="match status" value="1"/>
</dbReference>
<comment type="subcellular location">
    <subcellularLocation>
        <location evidence="1">Cytoplasm</location>
    </subcellularLocation>
</comment>
<proteinExistence type="inferred from homology"/>
<protein>
    <recommendedName>
        <fullName evidence="1">Protein-lysine N-methyltransferase EFM6</fullName>
        <ecNumber evidence="1">2.1.1.-</ecNumber>
    </recommendedName>
    <alternativeName>
        <fullName evidence="1">Elongation factor methyltransferase 6</fullName>
    </alternativeName>
</protein>
<dbReference type="SUPFAM" id="SSF53335">
    <property type="entry name" value="S-adenosyl-L-methionine-dependent methyltransferases"/>
    <property type="match status" value="1"/>
</dbReference>
<dbReference type="EC" id="2.1.1.-" evidence="1"/>
<evidence type="ECO:0000256" key="1">
    <source>
        <dbReference type="HAMAP-Rule" id="MF_03198"/>
    </source>
</evidence>
<comment type="caution">
    <text evidence="3">The sequence shown here is derived from an EMBL/GenBank/DDBJ whole genome shotgun (WGS) entry which is preliminary data.</text>
</comment>
<reference evidence="3" key="1">
    <citation type="submission" date="2018-04" db="EMBL/GenBank/DDBJ databases">
        <title>Whole genome sequencing of Hypsizygus marmoreus.</title>
        <authorList>
            <person name="Choi I.-G."/>
            <person name="Min B."/>
            <person name="Kim J.-G."/>
            <person name="Kim S."/>
            <person name="Oh Y.-L."/>
            <person name="Kong W.-S."/>
            <person name="Park H."/>
            <person name="Jeong J."/>
            <person name="Song E.-S."/>
        </authorList>
    </citation>
    <scope>NUCLEOTIDE SEQUENCE [LARGE SCALE GENOMIC DNA]</scope>
    <source>
        <strain evidence="3">51987-8</strain>
    </source>
</reference>
<feature type="binding site" evidence="1">
    <location>
        <begin position="132"/>
        <end position="134"/>
    </location>
    <ligand>
        <name>S-adenosyl-L-methionine</name>
        <dbReference type="ChEBI" id="CHEBI:59789"/>
    </ligand>
</feature>
<keyword evidence="4" id="KW-1185">Reference proteome</keyword>
<accession>A0A369JN25</accession>
<comment type="function">
    <text evidence="1">S-adenosyl-L-methionine-dependent protein-lysine N-methyltransferase that methylates elongation factor 1-alpha.</text>
</comment>
<organism evidence="3 4">
    <name type="scientific">Hypsizygus marmoreus</name>
    <name type="common">White beech mushroom</name>
    <name type="synonym">Agaricus marmoreus</name>
    <dbReference type="NCBI Taxonomy" id="39966"/>
    <lineage>
        <taxon>Eukaryota</taxon>
        <taxon>Fungi</taxon>
        <taxon>Dikarya</taxon>
        <taxon>Basidiomycota</taxon>
        <taxon>Agaricomycotina</taxon>
        <taxon>Agaricomycetes</taxon>
        <taxon>Agaricomycetidae</taxon>
        <taxon>Agaricales</taxon>
        <taxon>Tricholomatineae</taxon>
        <taxon>Lyophyllaceae</taxon>
        <taxon>Hypsizygus</taxon>
    </lineage>
</organism>
<dbReference type="GO" id="GO:0005737">
    <property type="term" value="C:cytoplasm"/>
    <property type="evidence" value="ECO:0007669"/>
    <property type="project" value="UniProtKB-SubCell"/>
</dbReference>
<feature type="region of interest" description="Disordered" evidence="2">
    <location>
        <begin position="1"/>
        <end position="58"/>
    </location>
</feature>
<evidence type="ECO:0000256" key="2">
    <source>
        <dbReference type="SAM" id="MobiDB-lite"/>
    </source>
</evidence>
<evidence type="ECO:0000313" key="3">
    <source>
        <dbReference type="EMBL" id="RDB23258.1"/>
    </source>
</evidence>
<dbReference type="PANTHER" id="PTHR14614:SF132">
    <property type="entry name" value="PROTEIN-LYSINE METHYLTRANSFERASE C42C1.13"/>
    <property type="match status" value="1"/>
</dbReference>
<dbReference type="InterPro" id="IPR029063">
    <property type="entry name" value="SAM-dependent_MTases_sf"/>
</dbReference>
<feature type="binding site" evidence="1">
    <location>
        <position position="192"/>
    </location>
    <ligand>
        <name>S-adenosyl-L-methionine</name>
        <dbReference type="ChEBI" id="CHEBI:59789"/>
    </ligand>
</feature>
<feature type="binding site" evidence="1">
    <location>
        <position position="174"/>
    </location>
    <ligand>
        <name>S-adenosyl-L-methionine</name>
        <dbReference type="ChEBI" id="CHEBI:59789"/>
    </ligand>
</feature>
<dbReference type="Proteomes" id="UP000076154">
    <property type="component" value="Unassembled WGS sequence"/>
</dbReference>
<dbReference type="InParanoid" id="A0A369JN25"/>
<dbReference type="EMBL" id="LUEZ02000047">
    <property type="protein sequence ID" value="RDB23258.1"/>
    <property type="molecule type" value="Genomic_DNA"/>
</dbReference>
<keyword evidence="1" id="KW-0963">Cytoplasm</keyword>
<keyword evidence="1" id="KW-0808">Transferase</keyword>
<dbReference type="AlphaFoldDB" id="A0A369JN25"/>
<keyword evidence="1" id="KW-0489">Methyltransferase</keyword>
<dbReference type="InterPro" id="IPR033684">
    <property type="entry name" value="EFM6"/>
</dbReference>
<dbReference type="PANTHER" id="PTHR14614">
    <property type="entry name" value="HEPATOCELLULAR CARCINOMA-ASSOCIATED ANTIGEN"/>
    <property type="match status" value="1"/>
</dbReference>